<dbReference type="Proteomes" id="UP000001471">
    <property type="component" value="Unassembled WGS sequence"/>
</dbReference>
<reference evidence="2" key="1">
    <citation type="journal article" date="2013" name="G3 (Bethesda)">
        <title>Comparative genomics of a plant-pathogenic fungus, Pyrenophora tritici-repentis, reveals transduplication and the impact of repeat elements on pathogenicity and population divergence.</title>
        <authorList>
            <person name="Manning V.A."/>
            <person name="Pandelova I."/>
            <person name="Dhillon B."/>
            <person name="Wilhelm L.J."/>
            <person name="Goodwin S.B."/>
            <person name="Berlin A.M."/>
            <person name="Figueroa M."/>
            <person name="Freitag M."/>
            <person name="Hane J.K."/>
            <person name="Henrissat B."/>
            <person name="Holman W.H."/>
            <person name="Kodira C.D."/>
            <person name="Martin J."/>
            <person name="Oliver R.P."/>
            <person name="Robbertse B."/>
            <person name="Schackwitz W."/>
            <person name="Schwartz D.C."/>
            <person name="Spatafora J.W."/>
            <person name="Turgeon B.G."/>
            <person name="Yandava C."/>
            <person name="Young S."/>
            <person name="Zhou S."/>
            <person name="Zeng Q."/>
            <person name="Grigoriev I.V."/>
            <person name="Ma L.-J."/>
            <person name="Ciuffetti L.M."/>
        </authorList>
    </citation>
    <scope>NUCLEOTIDE SEQUENCE [LARGE SCALE GENOMIC DNA]</scope>
    <source>
        <strain evidence="2">Pt-1C-BFP</strain>
    </source>
</reference>
<accession>B2VS40</accession>
<dbReference type="AlphaFoldDB" id="B2VS40"/>
<evidence type="ECO:0000313" key="1">
    <source>
        <dbReference type="EMBL" id="EDU40053.1"/>
    </source>
</evidence>
<proteinExistence type="predicted"/>
<dbReference type="HOGENOM" id="CLU_2759031_0_0_1"/>
<sequence length="70" mass="7622">MAGLQMRPFDTPMEIGILEFAAKLAANSLGRLEDNGSQSLPLVQNGRQPSDRKVASAFLVVDTMVLNFGW</sequence>
<organism evidence="1 2">
    <name type="scientific">Pyrenophora tritici-repentis (strain Pt-1C-BFP)</name>
    <name type="common">Wheat tan spot fungus</name>
    <name type="synonym">Drechslera tritici-repentis</name>
    <dbReference type="NCBI Taxonomy" id="426418"/>
    <lineage>
        <taxon>Eukaryota</taxon>
        <taxon>Fungi</taxon>
        <taxon>Dikarya</taxon>
        <taxon>Ascomycota</taxon>
        <taxon>Pezizomycotina</taxon>
        <taxon>Dothideomycetes</taxon>
        <taxon>Pleosporomycetidae</taxon>
        <taxon>Pleosporales</taxon>
        <taxon>Pleosporineae</taxon>
        <taxon>Pleosporaceae</taxon>
        <taxon>Pyrenophora</taxon>
    </lineage>
</organism>
<dbReference type="InParanoid" id="B2VS40"/>
<name>B2VS40_PYRTR</name>
<gene>
    <name evidence="1" type="ORF">PTRG_00615</name>
</gene>
<dbReference type="EMBL" id="DS231615">
    <property type="protein sequence ID" value="EDU40053.1"/>
    <property type="molecule type" value="Genomic_DNA"/>
</dbReference>
<evidence type="ECO:0000313" key="2">
    <source>
        <dbReference type="Proteomes" id="UP000001471"/>
    </source>
</evidence>
<protein>
    <submittedName>
        <fullName evidence="1">Uncharacterized protein</fullName>
    </submittedName>
</protein>